<reference evidence="3" key="1">
    <citation type="submission" date="2020-10" db="EMBL/GenBank/DDBJ databases">
        <authorList>
            <person name="Gilroy R."/>
        </authorList>
    </citation>
    <scope>NUCLEOTIDE SEQUENCE</scope>
    <source>
        <strain evidence="3">ChiSxjej2B14-8506</strain>
    </source>
</reference>
<feature type="compositionally biased region" description="Acidic residues" evidence="1">
    <location>
        <begin position="339"/>
        <end position="348"/>
    </location>
</feature>
<dbReference type="Proteomes" id="UP000824123">
    <property type="component" value="Unassembled WGS sequence"/>
</dbReference>
<comment type="caution">
    <text evidence="3">The sequence shown here is derived from an EMBL/GenBank/DDBJ whole genome shotgun (WGS) entry which is preliminary data.</text>
</comment>
<gene>
    <name evidence="3" type="ORF">IAC59_00670</name>
</gene>
<dbReference type="EMBL" id="DVNK01000005">
    <property type="protein sequence ID" value="HIU45754.1"/>
    <property type="molecule type" value="Genomic_DNA"/>
</dbReference>
<dbReference type="NCBIfam" id="NF041131">
    <property type="entry name" value="RicT_YaaT_fam"/>
    <property type="match status" value="1"/>
</dbReference>
<feature type="domain" description="PSP1 C-terminal" evidence="2">
    <location>
        <begin position="61"/>
        <end position="146"/>
    </location>
</feature>
<feature type="region of interest" description="Disordered" evidence="1">
    <location>
        <begin position="265"/>
        <end position="351"/>
    </location>
</feature>
<dbReference type="AlphaFoldDB" id="A0A9D1S361"/>
<feature type="compositionally biased region" description="Low complexity" evidence="1">
    <location>
        <begin position="452"/>
        <end position="484"/>
    </location>
</feature>
<feature type="compositionally biased region" description="Basic and acidic residues" evidence="1">
    <location>
        <begin position="277"/>
        <end position="309"/>
    </location>
</feature>
<evidence type="ECO:0000256" key="1">
    <source>
        <dbReference type="SAM" id="MobiDB-lite"/>
    </source>
</evidence>
<dbReference type="GO" id="GO:0005737">
    <property type="term" value="C:cytoplasm"/>
    <property type="evidence" value="ECO:0007669"/>
    <property type="project" value="TreeGrafter"/>
</dbReference>
<dbReference type="PROSITE" id="PS51411">
    <property type="entry name" value="PSP1_C"/>
    <property type="match status" value="1"/>
</dbReference>
<reference evidence="3" key="2">
    <citation type="journal article" date="2021" name="PeerJ">
        <title>Extensive microbial diversity within the chicken gut microbiome revealed by metagenomics and culture.</title>
        <authorList>
            <person name="Gilroy R."/>
            <person name="Ravi A."/>
            <person name="Getino M."/>
            <person name="Pursley I."/>
            <person name="Horton D.L."/>
            <person name="Alikhan N.F."/>
            <person name="Baker D."/>
            <person name="Gharbi K."/>
            <person name="Hall N."/>
            <person name="Watson M."/>
            <person name="Adriaenssens E.M."/>
            <person name="Foster-Nyarko E."/>
            <person name="Jarju S."/>
            <person name="Secka A."/>
            <person name="Antonio M."/>
            <person name="Oren A."/>
            <person name="Chaudhuri R.R."/>
            <person name="La Ragione R."/>
            <person name="Hildebrand F."/>
            <person name="Pallen M.J."/>
        </authorList>
    </citation>
    <scope>NUCLEOTIDE SEQUENCE</scope>
    <source>
        <strain evidence="3">ChiSxjej2B14-8506</strain>
    </source>
</reference>
<feature type="compositionally biased region" description="Low complexity" evidence="1">
    <location>
        <begin position="550"/>
        <end position="564"/>
    </location>
</feature>
<dbReference type="PANTHER" id="PTHR43830:SF3">
    <property type="entry name" value="PROTEIN PSP1"/>
    <property type="match status" value="1"/>
</dbReference>
<evidence type="ECO:0000313" key="4">
    <source>
        <dbReference type="Proteomes" id="UP000824123"/>
    </source>
</evidence>
<protein>
    <submittedName>
        <fullName evidence="3">Stage 0 sporulation family protein</fullName>
    </submittedName>
</protein>
<evidence type="ECO:0000313" key="3">
    <source>
        <dbReference type="EMBL" id="HIU45754.1"/>
    </source>
</evidence>
<proteinExistence type="predicted"/>
<evidence type="ECO:0000259" key="2">
    <source>
        <dbReference type="PROSITE" id="PS51411"/>
    </source>
</evidence>
<name>A0A9D1S361_9FIRM</name>
<feature type="compositionally biased region" description="Low complexity" evidence="1">
    <location>
        <begin position="518"/>
        <end position="538"/>
    </location>
</feature>
<dbReference type="InterPro" id="IPR007557">
    <property type="entry name" value="PSP1_C"/>
</dbReference>
<feature type="compositionally biased region" description="Acidic residues" evidence="1">
    <location>
        <begin position="485"/>
        <end position="517"/>
    </location>
</feature>
<dbReference type="Pfam" id="PF04468">
    <property type="entry name" value="PSP1"/>
    <property type="match status" value="1"/>
</dbReference>
<dbReference type="PANTHER" id="PTHR43830">
    <property type="entry name" value="PROTEIN PSP1"/>
    <property type="match status" value="1"/>
</dbReference>
<accession>A0A9D1S361</accession>
<feature type="compositionally biased region" description="Acidic residues" evidence="1">
    <location>
        <begin position="421"/>
        <end position="451"/>
    </location>
</feature>
<organism evidence="3 4">
    <name type="scientific">Candidatus Fimadaptatus faecigallinarum</name>
    <dbReference type="NCBI Taxonomy" id="2840814"/>
    <lineage>
        <taxon>Bacteria</taxon>
        <taxon>Bacillati</taxon>
        <taxon>Bacillota</taxon>
        <taxon>Clostridia</taxon>
        <taxon>Eubacteriales</taxon>
        <taxon>Candidatus Fimadaptatus</taxon>
    </lineage>
</organism>
<feature type="region of interest" description="Disordered" evidence="1">
    <location>
        <begin position="421"/>
        <end position="597"/>
    </location>
</feature>
<dbReference type="InterPro" id="IPR047767">
    <property type="entry name" value="PSP1-like"/>
</dbReference>
<feature type="compositionally biased region" description="Basic and acidic residues" evidence="1">
    <location>
        <begin position="316"/>
        <end position="338"/>
    </location>
</feature>
<sequence>MAIVIGVRFAKNSKIYYFDPSDVWPAIGDGVICDTARGLEYGVVAASAREVDDAMLQLPLRKVLSMATEEDVERVRANEELGREAMLKCKDKIAEHKLEMKLIDVEVAFDNSKMVFYFTANGRVDFRELVKDLASVFKTRIELRQIGVRDEAKLLGGLGPCGRPICCGAFLSNFQPVSIKMAKEQNLSLNPTKISGLCGRLMCCLKYEEEYYETMTRRLPRAGRDIMTPDGLGTVVDIDVLREKVKARIQLPDNTFDVRTYEYADCSRPEPGARAAQEAERAAEPEKPSRRARKGETDAERADKPEQPRRERRRKGGDEPATEAREESHLSRPERTEGDSADQLEPDIEAQIAQSMELLEVSDAGLDEDADLAEELRAERKLLDMAQQQSASEQVTELEVTALSADDVELVKLVEHEVEVMDIDEPDVDGAAVDEDDTDANEDGAAADEGDTAAGADGAAAGTDAADSDAYAADFDADTANAGADGEDADEGNTDAAEDDTDANADVADAESVDSADDTTGAAPNAANDNADAGADEASTGDGEADTVERAGAAEQAQAETSEALGDAAAESDAPSPKTKAEPKASDAGTGESDQLN</sequence>